<name>A0A132NUA6_GIAIN</name>
<accession>A0A132NUA6</accession>
<evidence type="ECO:0000313" key="1">
    <source>
        <dbReference type="EMBL" id="KWX13640.1"/>
    </source>
</evidence>
<proteinExistence type="predicted"/>
<comment type="caution">
    <text evidence="1">The sequence shown here is derived from an EMBL/GenBank/DDBJ whole genome shotgun (WGS) entry which is preliminary data.</text>
</comment>
<dbReference type="AlphaFoldDB" id="A0A132NUA6"/>
<evidence type="ECO:0000313" key="2">
    <source>
        <dbReference type="Proteomes" id="UP000070089"/>
    </source>
</evidence>
<dbReference type="EMBL" id="JXTI01000061">
    <property type="protein sequence ID" value="KWX13640.1"/>
    <property type="molecule type" value="Genomic_DNA"/>
</dbReference>
<reference evidence="1 2" key="1">
    <citation type="journal article" date="2015" name="Mol. Biochem. Parasitol.">
        <title>Identification of polymorphic genes for use in assemblage B genotyping assays through comparative genomics of multiple assemblage B Giardia duodenalis isolates.</title>
        <authorList>
            <person name="Wielinga C."/>
            <person name="Thompson R.C."/>
            <person name="Monis P."/>
            <person name="Ryan U."/>
        </authorList>
    </citation>
    <scope>NUCLEOTIDE SEQUENCE [LARGE SCALE GENOMIC DNA]</scope>
    <source>
        <strain evidence="1 2">BAH15c1</strain>
    </source>
</reference>
<gene>
    <name evidence="1" type="ORF">QR46_2338</name>
</gene>
<dbReference type="Proteomes" id="UP000070089">
    <property type="component" value="Unassembled WGS sequence"/>
</dbReference>
<sequence length="113" mass="12503">MEIQQTSCGSLLLLPFALETEQQEIPFDLSRIVPSEMGTSEAIARNTSTPIKLVFRGHEVHGMPLELPPNYVAVLHSDSGATTIHDSCTMFLEPGDHPQLSPHAIMDLYQMML</sequence>
<organism evidence="1 2">
    <name type="scientific">Giardia duodenalis assemblage B</name>
    <dbReference type="NCBI Taxonomy" id="1394984"/>
    <lineage>
        <taxon>Eukaryota</taxon>
        <taxon>Metamonada</taxon>
        <taxon>Diplomonadida</taxon>
        <taxon>Hexamitidae</taxon>
        <taxon>Giardiinae</taxon>
        <taxon>Giardia</taxon>
    </lineage>
</organism>
<dbReference type="OrthoDB" id="10254645at2759"/>
<dbReference type="VEuPathDB" id="GiardiaDB:QR46_2338"/>
<protein>
    <submittedName>
        <fullName evidence="1">Uncharacterized protein</fullName>
    </submittedName>
</protein>